<proteinExistence type="predicted"/>
<sequence>MAATLRRTFRYPGDDDESHYSETREELDEQEQEDIIKNLTQKNETDNRFYHTVFTVVPLIAIIAYIPGLFSSLSTAGQRLIYLSCISSFLATAYIMESSTFSRDGTVMTDLSRWLSNAPSEAHKKNLIIANSALCALLALGSLYTADTVLYLLPGILLAITSLARRVITEVDVGELEKLRYEYKGA</sequence>
<evidence type="ECO:0000313" key="3">
    <source>
        <dbReference type="EMBL" id="EED23646.1"/>
    </source>
</evidence>
<feature type="transmembrane region" description="Helical" evidence="2">
    <location>
        <begin position="80"/>
        <end position="96"/>
    </location>
</feature>
<evidence type="ECO:0000256" key="2">
    <source>
        <dbReference type="SAM" id="Phobius"/>
    </source>
</evidence>
<dbReference type="OMA" id="ILMAWAI"/>
<feature type="transmembrane region" description="Helical" evidence="2">
    <location>
        <begin position="49"/>
        <end position="68"/>
    </location>
</feature>
<keyword evidence="4" id="KW-1185">Reference proteome</keyword>
<evidence type="ECO:0000256" key="1">
    <source>
        <dbReference type="SAM" id="MobiDB-lite"/>
    </source>
</evidence>
<dbReference type="AlphaFoldDB" id="B8LTQ4"/>
<feature type="region of interest" description="Disordered" evidence="1">
    <location>
        <begin position="1"/>
        <end position="31"/>
    </location>
</feature>
<name>B8LTQ4_TALSN</name>
<keyword evidence="2" id="KW-0812">Transmembrane</keyword>
<dbReference type="PhylomeDB" id="B8LTQ4"/>
<keyword evidence="2" id="KW-1133">Transmembrane helix</keyword>
<dbReference type="Proteomes" id="UP000001745">
    <property type="component" value="Unassembled WGS sequence"/>
</dbReference>
<dbReference type="RefSeq" id="XP_002341033.1">
    <property type="nucleotide sequence ID" value="XM_002340992.1"/>
</dbReference>
<evidence type="ECO:0000313" key="4">
    <source>
        <dbReference type="Proteomes" id="UP000001745"/>
    </source>
</evidence>
<reference evidence="4" key="1">
    <citation type="journal article" date="2015" name="Genome Announc.">
        <title>Genome sequence of the AIDS-associated pathogen Penicillium marneffei (ATCC18224) and its near taxonomic relative Talaromyces stipitatus (ATCC10500).</title>
        <authorList>
            <person name="Nierman W.C."/>
            <person name="Fedorova-Abrams N.D."/>
            <person name="Andrianopoulos A."/>
        </authorList>
    </citation>
    <scope>NUCLEOTIDE SEQUENCE [LARGE SCALE GENOMIC DNA]</scope>
    <source>
        <strain evidence="4">ATCC 10500 / CBS 375.48 / QM 6759 / NRRL 1006</strain>
    </source>
</reference>
<dbReference type="GeneID" id="8104736"/>
<dbReference type="EMBL" id="EQ962652">
    <property type="protein sequence ID" value="EED23646.1"/>
    <property type="molecule type" value="Genomic_DNA"/>
</dbReference>
<dbReference type="VEuPathDB" id="FungiDB:TSTA_070560"/>
<gene>
    <name evidence="3" type="ORF">TSTA_070560</name>
</gene>
<dbReference type="OrthoDB" id="3358048at2759"/>
<dbReference type="InParanoid" id="B8LTQ4"/>
<accession>B8LTQ4</accession>
<keyword evidence="2" id="KW-0472">Membrane</keyword>
<organism evidence="3 4">
    <name type="scientific">Talaromyces stipitatus (strain ATCC 10500 / CBS 375.48 / QM 6759 / NRRL 1006)</name>
    <name type="common">Penicillium stipitatum</name>
    <dbReference type="NCBI Taxonomy" id="441959"/>
    <lineage>
        <taxon>Eukaryota</taxon>
        <taxon>Fungi</taxon>
        <taxon>Dikarya</taxon>
        <taxon>Ascomycota</taxon>
        <taxon>Pezizomycotina</taxon>
        <taxon>Eurotiomycetes</taxon>
        <taxon>Eurotiomycetidae</taxon>
        <taxon>Eurotiales</taxon>
        <taxon>Trichocomaceae</taxon>
        <taxon>Talaromyces</taxon>
        <taxon>Talaromyces sect. Talaromyces</taxon>
    </lineage>
</organism>
<protein>
    <submittedName>
        <fullName evidence="3">Uncharacterized protein</fullName>
    </submittedName>
</protein>
<dbReference type="HOGENOM" id="CLU_099932_1_0_1"/>
<dbReference type="eggNOG" id="ENOG502S3VI">
    <property type="taxonomic scope" value="Eukaryota"/>
</dbReference>